<proteinExistence type="predicted"/>
<protein>
    <submittedName>
        <fullName evidence="1">Uncharacterized protein</fullName>
    </submittedName>
</protein>
<keyword evidence="2" id="KW-1185">Reference proteome</keyword>
<evidence type="ECO:0000313" key="1">
    <source>
        <dbReference type="EMBL" id="CAH1447533.1"/>
    </source>
</evidence>
<gene>
    <name evidence="1" type="ORF">LVIROSA_LOCUS33136</name>
</gene>
<dbReference type="Proteomes" id="UP001157418">
    <property type="component" value="Unassembled WGS sequence"/>
</dbReference>
<sequence>MHNWEHMKDNLNSGYIGEIRSLETLHTYERREKYGRRTTTSRRESEQGLRYFHIHPVVSRLCASIYGTSPDSLVLHPFKFEEILWLMDVLIFYQGIYGFERI</sequence>
<comment type="caution">
    <text evidence="1">The sequence shown here is derived from an EMBL/GenBank/DDBJ whole genome shotgun (WGS) entry which is preliminary data.</text>
</comment>
<dbReference type="AlphaFoldDB" id="A0AAU9PB64"/>
<dbReference type="EMBL" id="CAKMRJ010005523">
    <property type="protein sequence ID" value="CAH1447533.1"/>
    <property type="molecule type" value="Genomic_DNA"/>
</dbReference>
<reference evidence="1 2" key="1">
    <citation type="submission" date="2022-01" db="EMBL/GenBank/DDBJ databases">
        <authorList>
            <person name="Xiong W."/>
            <person name="Schranz E."/>
        </authorList>
    </citation>
    <scope>NUCLEOTIDE SEQUENCE [LARGE SCALE GENOMIC DNA]</scope>
</reference>
<evidence type="ECO:0000313" key="2">
    <source>
        <dbReference type="Proteomes" id="UP001157418"/>
    </source>
</evidence>
<name>A0AAU9PB64_9ASTR</name>
<organism evidence="1 2">
    <name type="scientific">Lactuca virosa</name>
    <dbReference type="NCBI Taxonomy" id="75947"/>
    <lineage>
        <taxon>Eukaryota</taxon>
        <taxon>Viridiplantae</taxon>
        <taxon>Streptophyta</taxon>
        <taxon>Embryophyta</taxon>
        <taxon>Tracheophyta</taxon>
        <taxon>Spermatophyta</taxon>
        <taxon>Magnoliopsida</taxon>
        <taxon>eudicotyledons</taxon>
        <taxon>Gunneridae</taxon>
        <taxon>Pentapetalae</taxon>
        <taxon>asterids</taxon>
        <taxon>campanulids</taxon>
        <taxon>Asterales</taxon>
        <taxon>Asteraceae</taxon>
        <taxon>Cichorioideae</taxon>
        <taxon>Cichorieae</taxon>
        <taxon>Lactucinae</taxon>
        <taxon>Lactuca</taxon>
    </lineage>
</organism>
<accession>A0AAU9PB64</accession>